<reference evidence="2" key="1">
    <citation type="submission" date="2023-07" db="EMBL/GenBank/DDBJ databases">
        <title>A draft genome of Kazachstania heterogenica Y-27499.</title>
        <authorList>
            <person name="Donic C."/>
            <person name="Kralova J.S."/>
            <person name="Fidel L."/>
            <person name="Ben-Dor S."/>
            <person name="Jung S."/>
        </authorList>
    </citation>
    <scope>NUCLEOTIDE SEQUENCE [LARGE SCALE GENOMIC DNA]</scope>
    <source>
        <strain evidence="2">Y27499</strain>
    </source>
</reference>
<proteinExistence type="predicted"/>
<dbReference type="SUPFAM" id="SSF111331">
    <property type="entry name" value="NAD kinase/diacylglycerol kinase-like"/>
    <property type="match status" value="1"/>
</dbReference>
<dbReference type="EMBL" id="JAWIZZ010000036">
    <property type="protein sequence ID" value="KAK5781280.1"/>
    <property type="molecule type" value="Genomic_DNA"/>
</dbReference>
<accession>A0AAN7WJ74</accession>
<evidence type="ECO:0000313" key="1">
    <source>
        <dbReference type="EMBL" id="KAK5781280.1"/>
    </source>
</evidence>
<sequence length="406" mass="46417">MALNVSKKYLITISNTSYYVLVTKDGSKYIKFELVEEKTNLNDNAMDLDNPFLNNLIVLDSIKSGIGRNKDNDLFEIVIFPILQKLNIKYNYIKTNDSQCISNWTSTFQPDTFVTMTTVFFISGDTSISEFLNSLSTQKIGIEQTYINILPLAMGTANALANSCGLNCPIVTLNLFLTNSLSSDCFPLYKVIFPDDSSKIFFIIFSMGFHANLLHKTTLDPFYSKMGVEKFQLASKYIFENYDFKIPITVKYSIKNNNNDGPPLLILDDLWSYFILINVPYLEENYIPSPESDPFKSELHVLGYLSKLSKSDLYNRIMKGYSNCIGDKIDFLDTRYEPVNRDIAIKLSPVNGNCLPKYCYEICCDGLLFNLLDFEPISKTRENTIFIDFIGSRIGNYYINCFRPFS</sequence>
<dbReference type="Gene3D" id="3.40.50.10330">
    <property type="entry name" value="Probable inorganic polyphosphate/atp-NAD kinase, domain 1"/>
    <property type="match status" value="1"/>
</dbReference>
<protein>
    <submittedName>
        <fullName evidence="1">Uncharacterized protein</fullName>
    </submittedName>
</protein>
<keyword evidence="2" id="KW-1185">Reference proteome</keyword>
<gene>
    <name evidence="1" type="ORF">RI543_001120</name>
</gene>
<dbReference type="InterPro" id="IPR017438">
    <property type="entry name" value="ATP-NAD_kinase_N"/>
</dbReference>
<evidence type="ECO:0000313" key="2">
    <source>
        <dbReference type="Proteomes" id="UP001306508"/>
    </source>
</evidence>
<dbReference type="InterPro" id="IPR016064">
    <property type="entry name" value="NAD/diacylglycerol_kinase_sf"/>
</dbReference>
<organism evidence="1 2">
    <name type="scientific">Arxiozyma heterogenica</name>
    <dbReference type="NCBI Taxonomy" id="278026"/>
    <lineage>
        <taxon>Eukaryota</taxon>
        <taxon>Fungi</taxon>
        <taxon>Dikarya</taxon>
        <taxon>Ascomycota</taxon>
        <taxon>Saccharomycotina</taxon>
        <taxon>Saccharomycetes</taxon>
        <taxon>Saccharomycetales</taxon>
        <taxon>Saccharomycetaceae</taxon>
        <taxon>Arxiozyma</taxon>
    </lineage>
</organism>
<comment type="caution">
    <text evidence="1">The sequence shown here is derived from an EMBL/GenBank/DDBJ whole genome shotgun (WGS) entry which is preliminary data.</text>
</comment>
<name>A0AAN7WJ74_9SACH</name>
<dbReference type="AlphaFoldDB" id="A0AAN7WJ74"/>
<dbReference type="Proteomes" id="UP001306508">
    <property type="component" value="Unassembled WGS sequence"/>
</dbReference>